<dbReference type="Pfam" id="PF00069">
    <property type="entry name" value="Pkinase"/>
    <property type="match status" value="1"/>
</dbReference>
<dbReference type="Proteomes" id="UP001470230">
    <property type="component" value="Unassembled WGS sequence"/>
</dbReference>
<organism evidence="3 4">
    <name type="scientific">Tritrichomonas musculus</name>
    <dbReference type="NCBI Taxonomy" id="1915356"/>
    <lineage>
        <taxon>Eukaryota</taxon>
        <taxon>Metamonada</taxon>
        <taxon>Parabasalia</taxon>
        <taxon>Tritrichomonadida</taxon>
        <taxon>Tritrichomonadidae</taxon>
        <taxon>Tritrichomonas</taxon>
    </lineage>
</organism>
<evidence type="ECO:0000313" key="4">
    <source>
        <dbReference type="Proteomes" id="UP001470230"/>
    </source>
</evidence>
<dbReference type="InterPro" id="IPR000719">
    <property type="entry name" value="Prot_kinase_dom"/>
</dbReference>
<dbReference type="EMBL" id="JAPFFF010000020">
    <property type="protein sequence ID" value="KAK8857624.1"/>
    <property type="molecule type" value="Genomic_DNA"/>
</dbReference>
<dbReference type="InterPro" id="IPR050235">
    <property type="entry name" value="CK1_Ser-Thr_kinase"/>
</dbReference>
<dbReference type="SUPFAM" id="SSF56112">
    <property type="entry name" value="Protein kinase-like (PK-like)"/>
    <property type="match status" value="1"/>
</dbReference>
<reference evidence="3 4" key="1">
    <citation type="submission" date="2024-04" db="EMBL/GenBank/DDBJ databases">
        <title>Tritrichomonas musculus Genome.</title>
        <authorList>
            <person name="Alves-Ferreira E."/>
            <person name="Grigg M."/>
            <person name="Lorenzi H."/>
            <person name="Galac M."/>
        </authorList>
    </citation>
    <scope>NUCLEOTIDE SEQUENCE [LARGE SCALE GENOMIC DNA]</scope>
    <source>
        <strain evidence="3 4">EAF2021</strain>
    </source>
</reference>
<protein>
    <recommendedName>
        <fullName evidence="1">non-specific serine/threonine protein kinase</fullName>
        <ecNumber evidence="1">2.7.11.1</ecNumber>
    </recommendedName>
</protein>
<dbReference type="PROSITE" id="PS50011">
    <property type="entry name" value="PROTEIN_KINASE_DOM"/>
    <property type="match status" value="1"/>
</dbReference>
<dbReference type="PANTHER" id="PTHR11909">
    <property type="entry name" value="CASEIN KINASE-RELATED"/>
    <property type="match status" value="1"/>
</dbReference>
<evidence type="ECO:0000313" key="3">
    <source>
        <dbReference type="EMBL" id="KAK8857624.1"/>
    </source>
</evidence>
<feature type="domain" description="Protein kinase" evidence="2">
    <location>
        <begin position="16"/>
        <end position="300"/>
    </location>
</feature>
<dbReference type="PROSITE" id="PS51257">
    <property type="entry name" value="PROKAR_LIPOPROTEIN"/>
    <property type="match status" value="1"/>
</dbReference>
<proteinExistence type="predicted"/>
<comment type="caution">
    <text evidence="3">The sequence shown here is derived from an EMBL/GenBank/DDBJ whole genome shotgun (WGS) entry which is preliminary data.</text>
</comment>
<dbReference type="InterPro" id="IPR008271">
    <property type="entry name" value="Ser/Thr_kinase_AS"/>
</dbReference>
<name>A0ABR2I560_9EUKA</name>
<accession>A0ABR2I560</accession>
<dbReference type="Gene3D" id="1.10.510.10">
    <property type="entry name" value="Transferase(Phosphotransferase) domain 1"/>
    <property type="match status" value="1"/>
</dbReference>
<evidence type="ECO:0000256" key="1">
    <source>
        <dbReference type="ARBA" id="ARBA00012513"/>
    </source>
</evidence>
<dbReference type="SMART" id="SM00220">
    <property type="entry name" value="S_TKc"/>
    <property type="match status" value="1"/>
</dbReference>
<keyword evidence="4" id="KW-1185">Reference proteome</keyword>
<dbReference type="InterPro" id="IPR011009">
    <property type="entry name" value="Kinase-like_dom_sf"/>
</dbReference>
<evidence type="ECO:0000259" key="2">
    <source>
        <dbReference type="PROSITE" id="PS50011"/>
    </source>
</evidence>
<dbReference type="EC" id="2.7.11.1" evidence="1"/>
<gene>
    <name evidence="3" type="ORF">M9Y10_016030</name>
</gene>
<sequence>MSDQKIIHPGTLINGYEVISLLAIGGYACIYKVKDTKNNQEYAMKTELMNSQVKTLPLEIQLMKQFKEDFFPKLHDIGNFPQFNISYYVMDLLGASLDTIQTFHHKKLDMETVYNVCFNMLLIIQAFHSYGYVHRDIKPGNFLIQNNESCPIVLIDFGISQYHIDSNTGKPHPCGSETYFFGTERFASIDACRGYTQGRKDDLMSWFYTFLDLACGYLPWDEAEDFTDMLFMKKFLNISYLNRKFPKEMDEIFTYLKKLSYDDDPDYEYILQLYIKAMEADNFHFDQFNWRLFYKHHAYLESLTRVISLKHYNKFTLYNKIVDQTKNKEEKVENNKENSQKDKIEHLNGRVKIENKSSRDLLHYSLLKSVNSSNAINSDIIINKNHMLDSDASDRTSPNDNVDIKDNNQKNLVSEKSNQPINTVATDVTNN</sequence>
<dbReference type="PROSITE" id="PS00108">
    <property type="entry name" value="PROTEIN_KINASE_ST"/>
    <property type="match status" value="1"/>
</dbReference>